<dbReference type="EnsemblPlants" id="ORGLA05G0128500.1">
    <property type="protein sequence ID" value="ORGLA05G0128500.1"/>
    <property type="gene ID" value="ORGLA05G0128500"/>
</dbReference>
<evidence type="ECO:0000313" key="2">
    <source>
        <dbReference type="EnsemblPlants" id="ORGLA05G0128500.1"/>
    </source>
</evidence>
<dbReference type="HOGENOM" id="CLU_2124970_0_0_1"/>
<sequence>MREGGRDPRRGHAGPALSWDRRRLRAAARGGQCVRGHCGGAGRGGRRFAGGEARGSATGSIGGAVRVRLRERRRGWVARLGMDRRPAMDGWMDGRDKLMGRLGLLASTVYIEFM</sequence>
<dbReference type="AlphaFoldDB" id="I1PV87"/>
<accession>I1PV87</accession>
<dbReference type="STRING" id="4538.I1PV87"/>
<dbReference type="Proteomes" id="UP000007306">
    <property type="component" value="Chromosome 5"/>
</dbReference>
<protein>
    <submittedName>
        <fullName evidence="2">Uncharacterized protein</fullName>
    </submittedName>
</protein>
<reference evidence="2 3" key="2">
    <citation type="submission" date="2018-04" db="EMBL/GenBank/DDBJ databases">
        <title>OglaRS2 (Oryza glaberrima Reference Sequence Version 2).</title>
        <authorList>
            <person name="Zhang J."/>
            <person name="Kudrna D."/>
            <person name="Lee S."/>
            <person name="Talag J."/>
            <person name="Rajasekar S."/>
            <person name="Wing R.A."/>
        </authorList>
    </citation>
    <scope>NUCLEOTIDE SEQUENCE [LARGE SCALE GENOMIC DNA]</scope>
    <source>
        <strain evidence="2 3">cv. IRGC 96717</strain>
    </source>
</reference>
<keyword evidence="3" id="KW-1185">Reference proteome</keyword>
<proteinExistence type="predicted"/>
<evidence type="ECO:0000313" key="3">
    <source>
        <dbReference type="Proteomes" id="UP000007306"/>
    </source>
</evidence>
<name>I1PV87_ORYGL</name>
<reference evidence="2" key="1">
    <citation type="submission" date="2015-06" db="UniProtKB">
        <authorList>
            <consortium name="EnsemblPlants"/>
        </authorList>
    </citation>
    <scope>IDENTIFICATION</scope>
</reference>
<dbReference type="Gramene" id="ORGLA05G0128500.1">
    <property type="protein sequence ID" value="ORGLA05G0128500.1"/>
    <property type="gene ID" value="ORGLA05G0128500"/>
</dbReference>
<organism evidence="2 3">
    <name type="scientific">Oryza glaberrima</name>
    <name type="common">African rice</name>
    <dbReference type="NCBI Taxonomy" id="4538"/>
    <lineage>
        <taxon>Eukaryota</taxon>
        <taxon>Viridiplantae</taxon>
        <taxon>Streptophyta</taxon>
        <taxon>Embryophyta</taxon>
        <taxon>Tracheophyta</taxon>
        <taxon>Spermatophyta</taxon>
        <taxon>Magnoliopsida</taxon>
        <taxon>Liliopsida</taxon>
        <taxon>Poales</taxon>
        <taxon>Poaceae</taxon>
        <taxon>BOP clade</taxon>
        <taxon>Oryzoideae</taxon>
        <taxon>Oryzeae</taxon>
        <taxon>Oryzinae</taxon>
        <taxon>Oryza</taxon>
    </lineage>
</organism>
<feature type="region of interest" description="Disordered" evidence="1">
    <location>
        <begin position="39"/>
        <end position="59"/>
    </location>
</feature>
<evidence type="ECO:0000256" key="1">
    <source>
        <dbReference type="SAM" id="MobiDB-lite"/>
    </source>
</evidence>